<dbReference type="OrthoDB" id="8954335at2759"/>
<accession>A0A5C3L6U0</accession>
<proteinExistence type="predicted"/>
<evidence type="ECO:0000259" key="1">
    <source>
        <dbReference type="Pfam" id="PF01926"/>
    </source>
</evidence>
<dbReference type="InterPro" id="IPR006073">
    <property type="entry name" value="GTP-bd"/>
</dbReference>
<dbReference type="Proteomes" id="UP000307440">
    <property type="component" value="Unassembled WGS sequence"/>
</dbReference>
<organism evidence="2 3">
    <name type="scientific">Coprinopsis marcescibilis</name>
    <name type="common">Agaric fungus</name>
    <name type="synonym">Psathyrella marcescibilis</name>
    <dbReference type="NCBI Taxonomy" id="230819"/>
    <lineage>
        <taxon>Eukaryota</taxon>
        <taxon>Fungi</taxon>
        <taxon>Dikarya</taxon>
        <taxon>Basidiomycota</taxon>
        <taxon>Agaricomycotina</taxon>
        <taxon>Agaricomycetes</taxon>
        <taxon>Agaricomycetidae</taxon>
        <taxon>Agaricales</taxon>
        <taxon>Agaricineae</taxon>
        <taxon>Psathyrellaceae</taxon>
        <taxon>Coprinopsis</taxon>
    </lineage>
</organism>
<sequence>MAFTRDSDQRLSRYDNGDALILVIGPSGAGKSTFINNYAKEPVAKVTEGYLACTEAVEAFTGKLPLDSGDLSSKKQLVLVDTPGFLAGDGIRDESKPLKQIAEWLRPKHGPPRLLTGIIYLHDMSVKTIHKEIRMTLSIFSKICGQDAVPMTILVKSHWSADEGCQKRSDALNSGFFSALINAGAESMDINGNTTEETVIQRLLEKDTRKSLIQLQRELEEGKKIPRTAAGKELKRTLEELVRSAVDSKSRSALKRAIKELKPTLAHRIQEMLGWSVSVYLPGHSCLYFSANRSSIGDKASFGSVPGL</sequence>
<dbReference type="GO" id="GO:0005525">
    <property type="term" value="F:GTP binding"/>
    <property type="evidence" value="ECO:0007669"/>
    <property type="project" value="InterPro"/>
</dbReference>
<dbReference type="Gene3D" id="3.40.50.300">
    <property type="entry name" value="P-loop containing nucleotide triphosphate hydrolases"/>
    <property type="match status" value="1"/>
</dbReference>
<gene>
    <name evidence="2" type="ORF">FA15DRAFT_633963</name>
</gene>
<protein>
    <recommendedName>
        <fullName evidence="1">G domain-containing protein</fullName>
    </recommendedName>
</protein>
<dbReference type="Pfam" id="PF01926">
    <property type="entry name" value="MMR_HSR1"/>
    <property type="match status" value="1"/>
</dbReference>
<dbReference type="EMBL" id="ML210156">
    <property type="protein sequence ID" value="TFK28395.1"/>
    <property type="molecule type" value="Genomic_DNA"/>
</dbReference>
<reference evidence="2 3" key="1">
    <citation type="journal article" date="2019" name="Nat. Ecol. Evol.">
        <title>Megaphylogeny resolves global patterns of mushroom evolution.</title>
        <authorList>
            <person name="Varga T."/>
            <person name="Krizsan K."/>
            <person name="Foldi C."/>
            <person name="Dima B."/>
            <person name="Sanchez-Garcia M."/>
            <person name="Sanchez-Ramirez S."/>
            <person name="Szollosi G.J."/>
            <person name="Szarkandi J.G."/>
            <person name="Papp V."/>
            <person name="Albert L."/>
            <person name="Andreopoulos W."/>
            <person name="Angelini C."/>
            <person name="Antonin V."/>
            <person name="Barry K.W."/>
            <person name="Bougher N.L."/>
            <person name="Buchanan P."/>
            <person name="Buyck B."/>
            <person name="Bense V."/>
            <person name="Catcheside P."/>
            <person name="Chovatia M."/>
            <person name="Cooper J."/>
            <person name="Damon W."/>
            <person name="Desjardin D."/>
            <person name="Finy P."/>
            <person name="Geml J."/>
            <person name="Haridas S."/>
            <person name="Hughes K."/>
            <person name="Justo A."/>
            <person name="Karasinski D."/>
            <person name="Kautmanova I."/>
            <person name="Kiss B."/>
            <person name="Kocsube S."/>
            <person name="Kotiranta H."/>
            <person name="LaButti K.M."/>
            <person name="Lechner B.E."/>
            <person name="Liimatainen K."/>
            <person name="Lipzen A."/>
            <person name="Lukacs Z."/>
            <person name="Mihaltcheva S."/>
            <person name="Morgado L.N."/>
            <person name="Niskanen T."/>
            <person name="Noordeloos M.E."/>
            <person name="Ohm R.A."/>
            <person name="Ortiz-Santana B."/>
            <person name="Ovrebo C."/>
            <person name="Racz N."/>
            <person name="Riley R."/>
            <person name="Savchenko A."/>
            <person name="Shiryaev A."/>
            <person name="Soop K."/>
            <person name="Spirin V."/>
            <person name="Szebenyi C."/>
            <person name="Tomsovsky M."/>
            <person name="Tulloss R.E."/>
            <person name="Uehling J."/>
            <person name="Grigoriev I.V."/>
            <person name="Vagvolgyi C."/>
            <person name="Papp T."/>
            <person name="Martin F.M."/>
            <person name="Miettinen O."/>
            <person name="Hibbett D.S."/>
            <person name="Nagy L.G."/>
        </authorList>
    </citation>
    <scope>NUCLEOTIDE SEQUENCE [LARGE SCALE GENOMIC DNA]</scope>
    <source>
        <strain evidence="2 3">CBS 121175</strain>
    </source>
</reference>
<dbReference type="InterPro" id="IPR027417">
    <property type="entry name" value="P-loop_NTPase"/>
</dbReference>
<dbReference type="SUPFAM" id="SSF52540">
    <property type="entry name" value="P-loop containing nucleoside triphosphate hydrolases"/>
    <property type="match status" value="1"/>
</dbReference>
<name>A0A5C3L6U0_COPMA</name>
<dbReference type="AlphaFoldDB" id="A0A5C3L6U0"/>
<evidence type="ECO:0000313" key="3">
    <source>
        <dbReference type="Proteomes" id="UP000307440"/>
    </source>
</evidence>
<keyword evidence="3" id="KW-1185">Reference proteome</keyword>
<dbReference type="CDD" id="cd00882">
    <property type="entry name" value="Ras_like_GTPase"/>
    <property type="match status" value="1"/>
</dbReference>
<feature type="domain" description="G" evidence="1">
    <location>
        <begin position="21"/>
        <end position="92"/>
    </location>
</feature>
<evidence type="ECO:0000313" key="2">
    <source>
        <dbReference type="EMBL" id="TFK28395.1"/>
    </source>
</evidence>